<evidence type="ECO:0000313" key="3">
    <source>
        <dbReference type="Proteomes" id="UP000001058"/>
    </source>
</evidence>
<protein>
    <submittedName>
        <fullName evidence="2">Uncharacterized protein</fullName>
    </submittedName>
</protein>
<dbReference type="EMBL" id="GL378448">
    <property type="protein sequence ID" value="EFJ39757.1"/>
    <property type="molecule type" value="Genomic_DNA"/>
</dbReference>
<feature type="region of interest" description="Disordered" evidence="1">
    <location>
        <begin position="935"/>
        <end position="1016"/>
    </location>
</feature>
<feature type="compositionally biased region" description="Basic residues" evidence="1">
    <location>
        <begin position="993"/>
        <end position="1002"/>
    </location>
</feature>
<feature type="compositionally biased region" description="Low complexity" evidence="1">
    <location>
        <begin position="1070"/>
        <end position="1088"/>
    </location>
</feature>
<feature type="compositionally biased region" description="Polar residues" evidence="1">
    <location>
        <begin position="1089"/>
        <end position="1099"/>
    </location>
</feature>
<dbReference type="AlphaFoldDB" id="D8UKI4"/>
<name>D8UKI4_VOLCA</name>
<proteinExistence type="predicted"/>
<feature type="region of interest" description="Disordered" evidence="1">
    <location>
        <begin position="858"/>
        <end position="899"/>
    </location>
</feature>
<dbReference type="OrthoDB" id="529273at2759"/>
<accession>D8UKI4</accession>
<keyword evidence="3" id="KW-1185">Reference proteome</keyword>
<sequence>MCYVAYGSGTWTEKIISEIKAVRLLVPRRPTDAEVRRITAAVTNDWRLDQAAQILGQASVLVGAHGSGLANMIWMSPGRGGVLEVKGGDRERGGRGEVTLHHNSAGNDHYHNLAHLLGHKYLNVDSDGDRVDLGAVAEGLRKLLDAQGAAAPTDLRTSFMVQYKSSTGHLHLASPDRNEILLALLPKVAVSASTAPTADSAAASPAAAATAATTAAATPAWTNSEGTTVAALTAPTMTAPLRPEILAEDAWPTAFAAAKGARRGRCKLQLQLNTELHVTRHTARLEGLRPLMTRWGVRNKEMLTLTLRYDGRLLLSRQRPPGAAEAPATMVAVAAKAAAVGSGVPLQPEPAAAPPPVCLCRRRGSLLQLPNEAVAWHFADLAAAVAAKGPQPVEGLWAAVAGTPPPPQPGAQGHDEDPRVALPQSGSLVELRGVSLCAPKLGRCRIFALQGLRTVMGSWGLADGAMVQLQPCTTGNSSSHTSSSSGVQKLVLAPLRSMQVQATADPPGPIRNPAVAGPSRAAAVAVAVGSVGSVGASKGSASADGNAAAAVASAGGAAGTLQDTPCDAVAVADGGGVRVAVAGRRAAADAGGNGGGSGGGSTAFATTATAPLALPQATTAPSQMAVAAPNPSSLSTSMLQPRHLQTATLPTVQYQQPQLQLQPLPLLTATKGVVEEGEEVDEAEETENAMQVEEVQPQPPPSESESGLVPAGTGQHLHWGHMPCDELAMAGPLASTDESPLPLLRDPGLDIHYEDPCTAHVRHFLAAATEVSPASPDSMILTPRVGGSCCSTEQLPWAVAEMAAADARLLLMVREAKGDEGGEEVEAVNGQQEEVIGPLSEIAAILLAEGISPVVLQQMLPPGQPASPPPPPLPPPLSPRQLQEGVSFPTVPQVPEEARQWQPPLPLLPYAAAADGAVQPAAAIPAYDGQWVALPGCAPPPPRRPGGSAGSGRAAAKRGPSSATAGSMYDNDWAPASSGRCTASAVATDVTHRRPSSKRRRKNDGTFKPSKPALANVQHIPAVQPASSSPTLVQPLPSACSLHRAVQPPPPPASRARFSVLGRDLPNEYSRSGAALDSSLASSSSTESQYPLYTAQSSGVRPEPSAGRGAEVMTTAPFSSRTSRKPAPILPWFTALPAEPAKRNSSIKKGNRSVQYQ</sequence>
<feature type="region of interest" description="Disordered" evidence="1">
    <location>
        <begin position="1066"/>
        <end position="1130"/>
    </location>
</feature>
<evidence type="ECO:0000313" key="2">
    <source>
        <dbReference type="EMBL" id="EFJ39757.1"/>
    </source>
</evidence>
<dbReference type="STRING" id="3068.D8UKI4"/>
<dbReference type="GeneID" id="9626072"/>
<feature type="compositionally biased region" description="Low complexity" evidence="1">
    <location>
        <begin position="951"/>
        <end position="963"/>
    </location>
</feature>
<reference evidence="2 3" key="1">
    <citation type="journal article" date="2010" name="Science">
        <title>Genomic analysis of organismal complexity in the multicellular green alga Volvox carteri.</title>
        <authorList>
            <person name="Prochnik S.E."/>
            <person name="Umen J."/>
            <person name="Nedelcu A.M."/>
            <person name="Hallmann A."/>
            <person name="Miller S.M."/>
            <person name="Nishii I."/>
            <person name="Ferris P."/>
            <person name="Kuo A."/>
            <person name="Mitros T."/>
            <person name="Fritz-Laylin L.K."/>
            <person name="Hellsten U."/>
            <person name="Chapman J."/>
            <person name="Simakov O."/>
            <person name="Rensing S.A."/>
            <person name="Terry A."/>
            <person name="Pangilinan J."/>
            <person name="Kapitonov V."/>
            <person name="Jurka J."/>
            <person name="Salamov A."/>
            <person name="Shapiro H."/>
            <person name="Schmutz J."/>
            <person name="Grimwood J."/>
            <person name="Lindquist E."/>
            <person name="Lucas S."/>
            <person name="Grigoriev I.V."/>
            <person name="Schmitt R."/>
            <person name="Kirk D."/>
            <person name="Rokhsar D.S."/>
        </authorList>
    </citation>
    <scope>NUCLEOTIDE SEQUENCE [LARGE SCALE GENOMIC DNA]</scope>
    <source>
        <strain evidence="3">f. Nagariensis / Eve</strain>
    </source>
</reference>
<gene>
    <name evidence="2" type="ORF">VOLCADRAFT_100569</name>
</gene>
<feature type="compositionally biased region" description="Pro residues" evidence="1">
    <location>
        <begin position="862"/>
        <end position="878"/>
    </location>
</feature>
<dbReference type="InParanoid" id="D8UKI4"/>
<evidence type="ECO:0000256" key="1">
    <source>
        <dbReference type="SAM" id="MobiDB-lite"/>
    </source>
</evidence>
<dbReference type="Proteomes" id="UP000001058">
    <property type="component" value="Unassembled WGS sequence"/>
</dbReference>
<feature type="compositionally biased region" description="Acidic residues" evidence="1">
    <location>
        <begin position="678"/>
        <end position="687"/>
    </location>
</feature>
<feature type="region of interest" description="Disordered" evidence="1">
    <location>
        <begin position="678"/>
        <end position="710"/>
    </location>
</feature>
<dbReference type="KEGG" id="vcn:VOLCADRAFT_100569"/>
<organism evidence="3">
    <name type="scientific">Volvox carteri f. nagariensis</name>
    <dbReference type="NCBI Taxonomy" id="3068"/>
    <lineage>
        <taxon>Eukaryota</taxon>
        <taxon>Viridiplantae</taxon>
        <taxon>Chlorophyta</taxon>
        <taxon>core chlorophytes</taxon>
        <taxon>Chlorophyceae</taxon>
        <taxon>CS clade</taxon>
        <taxon>Chlamydomonadales</taxon>
        <taxon>Volvocaceae</taxon>
        <taxon>Volvox</taxon>
    </lineage>
</organism>
<dbReference type="RefSeq" id="XP_002959167.1">
    <property type="nucleotide sequence ID" value="XM_002959121.1"/>
</dbReference>